<protein>
    <submittedName>
        <fullName evidence="2">Uncharacterized protein</fullName>
    </submittedName>
</protein>
<feature type="region of interest" description="Disordered" evidence="1">
    <location>
        <begin position="439"/>
        <end position="500"/>
    </location>
</feature>
<evidence type="ECO:0000313" key="2">
    <source>
        <dbReference type="EMBL" id="CAD9242925.1"/>
    </source>
</evidence>
<name>A0A7S1TQC3_9STRA</name>
<gene>
    <name evidence="2" type="ORF">PPAR1163_LOCUS1269</name>
</gene>
<feature type="compositionally biased region" description="Basic and acidic residues" evidence="1">
    <location>
        <begin position="361"/>
        <end position="375"/>
    </location>
</feature>
<dbReference type="InterPro" id="IPR043502">
    <property type="entry name" value="DNA/RNA_pol_sf"/>
</dbReference>
<reference evidence="2" key="1">
    <citation type="submission" date="2021-01" db="EMBL/GenBank/DDBJ databases">
        <authorList>
            <person name="Corre E."/>
            <person name="Pelletier E."/>
            <person name="Niang G."/>
            <person name="Scheremetjew M."/>
            <person name="Finn R."/>
            <person name="Kale V."/>
            <person name="Holt S."/>
            <person name="Cochrane G."/>
            <person name="Meng A."/>
            <person name="Brown T."/>
            <person name="Cohen L."/>
        </authorList>
    </citation>
    <scope>NUCLEOTIDE SEQUENCE</scope>
    <source>
        <strain evidence="2">CCMP2877</strain>
    </source>
</reference>
<organism evidence="2">
    <name type="scientific">Phaeomonas parva</name>
    <dbReference type="NCBI Taxonomy" id="124430"/>
    <lineage>
        <taxon>Eukaryota</taxon>
        <taxon>Sar</taxon>
        <taxon>Stramenopiles</taxon>
        <taxon>Ochrophyta</taxon>
        <taxon>Pinguiophyceae</taxon>
        <taxon>Pinguiochrysidales</taxon>
        <taxon>Pinguiochrysidaceae</taxon>
        <taxon>Phaeomonas</taxon>
    </lineage>
</organism>
<dbReference type="Gene3D" id="3.30.70.270">
    <property type="match status" value="1"/>
</dbReference>
<dbReference type="AlphaFoldDB" id="A0A7S1TQC3"/>
<feature type="compositionally biased region" description="Basic and acidic residues" evidence="1">
    <location>
        <begin position="317"/>
        <end position="335"/>
    </location>
</feature>
<dbReference type="InterPro" id="IPR043128">
    <property type="entry name" value="Rev_trsase/Diguanyl_cyclase"/>
</dbReference>
<dbReference type="SUPFAM" id="SSF56672">
    <property type="entry name" value="DNA/RNA polymerases"/>
    <property type="match status" value="1"/>
</dbReference>
<dbReference type="EMBL" id="HBGJ01001889">
    <property type="protein sequence ID" value="CAD9242925.1"/>
    <property type="molecule type" value="Transcribed_RNA"/>
</dbReference>
<accession>A0A7S1TQC3</accession>
<feature type="compositionally biased region" description="Basic and acidic residues" evidence="1">
    <location>
        <begin position="454"/>
        <end position="465"/>
    </location>
</feature>
<evidence type="ECO:0000256" key="1">
    <source>
        <dbReference type="SAM" id="MobiDB-lite"/>
    </source>
</evidence>
<dbReference type="InterPro" id="IPR038401">
    <property type="entry name" value="Rev1_C_sf"/>
</dbReference>
<feature type="region of interest" description="Disordered" evidence="1">
    <location>
        <begin position="317"/>
        <end position="397"/>
    </location>
</feature>
<sequence length="594" mass="64549">MRRGASADATARPGLIMHCWIPIAFWRGTAHDAIAQRLRSTTCAMCSKGSKDPVRVVRCVRHDEGKEDAADIAGTKSIDLQGFERLGDKFYSILQEHSSMVEYVSVAEAFCYVDRDRASAAPVRQFCRRLEEELGVHVHLGTGPDTLSAMQASSAAPRAVTGAETGARLAKGGFASYLRSGSASYLGIHVPLVRPPMDTIELATQLFALHEKLQSFSELGARKAQHSSGLVIPKVQHRPSSESVILKLCSCKGCSWHSMEAASSCPRFSHAIHGGLVLDGLKELLSSAHLGHRFQLSSVSGMAISWEYATHALEGEKPTRERKGVRAVAGERADADLATSTREAGKGIKRRRGDTPSGSVRGDDGDAVATREKPVEQPPPKQARPRQEPTRKKQSTILQQRALDKLQEAGLSLHVFKELPRNVQNDVLKDFDAGRLGELQGPAETEVEPPQAARRGELIAPRDTHVPVSAASKGDPHVTDESAATSVGRRGAQPDGPETTSAGLLFQSVGDVSLFRVQLKAWIEETAEPSAAHCQVLVAFCEALIRSGDMEQLQIYAKSVDRIVTRIDVWHRQSISFRSRINALLVQCGYGMLF</sequence>
<proteinExistence type="predicted"/>
<dbReference type="Gene3D" id="1.20.58.1280">
    <property type="entry name" value="DNA repair protein Rev1, C-terminal domain"/>
    <property type="match status" value="1"/>
</dbReference>